<dbReference type="Gene3D" id="3.30.1330.230">
    <property type="match status" value="1"/>
</dbReference>
<sequence length="462" mass="51489">MSETYLMKADMNISSTIKFQNDHFSAVTHKLQQKMVSPLCGLVQRVSYMNRSTNDATFMTAGGELTGVHILRNQKNPGPNAYHIGGGGFLQDEPLIRVLAESAERYAQLTSALYMQSKIKFHSFQEGAAMGLKQISKSAFTLFGADQYEEEGFPFTKFSEEVPMGWIKMQSLTHEDFSYVPAQFSLVGYVPRISKGEQWLFSAVSTGSAAHVSHTRALRSGILELIQIDAAMGHWYSDGLAPRIIFDNRTKGIEKIIKKQFNTTSLIPTFYYLKSADLPGISVACIVRDDQNLPAASVGLGCDMTLESAMYKALLEAVAVVQLVKLNLLYLPKEQKSILTHGGEIEYLNFDSNVARYAFPVHAKTLDDKFISKGIPAQDLPADSTMSYEEELQHLIDAFKRNNFDLFGIDMTTPEIDELGIKTVRAWSPNTLALCLPTRPQGHHIRFAKYGGCTHFNPHPYA</sequence>
<dbReference type="PROSITE" id="PS51664">
    <property type="entry name" value="YCAO"/>
    <property type="match status" value="1"/>
</dbReference>
<reference evidence="2" key="1">
    <citation type="submission" date="2022-07" db="EMBL/GenBank/DDBJ databases">
        <title>Isolation, identification, and degradation of a PFOSA degrading strain from sewage treatment plant.</title>
        <authorList>
            <person name="Zhang L."/>
            <person name="Huo Y."/>
        </authorList>
    </citation>
    <scope>NUCLEOTIDE SEQUENCE</scope>
    <source>
        <strain evidence="2">C1</strain>
    </source>
</reference>
<proteinExistence type="predicted"/>
<keyword evidence="3" id="KW-1185">Reference proteome</keyword>
<protein>
    <submittedName>
        <fullName evidence="2">YcaO-like family protein</fullName>
    </submittedName>
</protein>
<dbReference type="Gene3D" id="3.30.160.660">
    <property type="match status" value="1"/>
</dbReference>
<organism evidence="2 3">
    <name type="scientific">Flavobacterium cerinum</name>
    <dbReference type="NCBI Taxonomy" id="2502784"/>
    <lineage>
        <taxon>Bacteria</taxon>
        <taxon>Pseudomonadati</taxon>
        <taxon>Bacteroidota</taxon>
        <taxon>Flavobacteriia</taxon>
        <taxon>Flavobacteriales</taxon>
        <taxon>Flavobacteriaceae</taxon>
        <taxon>Flavobacterium</taxon>
    </lineage>
</organism>
<feature type="domain" description="YcaO" evidence="1">
    <location>
        <begin position="86"/>
        <end position="462"/>
    </location>
</feature>
<dbReference type="Pfam" id="PF02624">
    <property type="entry name" value="YcaO"/>
    <property type="match status" value="1"/>
</dbReference>
<dbReference type="RefSeq" id="WP_256549684.1">
    <property type="nucleotide sequence ID" value="NZ_CP101751.1"/>
</dbReference>
<dbReference type="Proteomes" id="UP001059844">
    <property type="component" value="Chromosome"/>
</dbReference>
<gene>
    <name evidence="2" type="ORF">NOX80_10260</name>
</gene>
<evidence type="ECO:0000259" key="1">
    <source>
        <dbReference type="PROSITE" id="PS51664"/>
    </source>
</evidence>
<name>A0ABY5IP53_9FLAO</name>
<dbReference type="InterPro" id="IPR003776">
    <property type="entry name" value="YcaO-like_dom"/>
</dbReference>
<dbReference type="Gene3D" id="3.30.40.250">
    <property type="match status" value="1"/>
</dbReference>
<evidence type="ECO:0000313" key="3">
    <source>
        <dbReference type="Proteomes" id="UP001059844"/>
    </source>
</evidence>
<dbReference type="PANTHER" id="PTHR37809">
    <property type="entry name" value="RIBOSOMAL PROTEIN S12 METHYLTHIOTRANSFERASE ACCESSORY FACTOR YCAO"/>
    <property type="match status" value="1"/>
</dbReference>
<dbReference type="PANTHER" id="PTHR37809:SF1">
    <property type="entry name" value="RIBOSOMAL PROTEIN S12 METHYLTHIOTRANSFERASE ACCESSORY FACTOR YCAO"/>
    <property type="match status" value="1"/>
</dbReference>
<dbReference type="EMBL" id="CP101751">
    <property type="protein sequence ID" value="UUC44015.1"/>
    <property type="molecule type" value="Genomic_DNA"/>
</dbReference>
<evidence type="ECO:0000313" key="2">
    <source>
        <dbReference type="EMBL" id="UUC44015.1"/>
    </source>
</evidence>
<accession>A0ABY5IP53</accession>